<evidence type="ECO:0000256" key="1">
    <source>
        <dbReference type="SAM" id="MobiDB-lite"/>
    </source>
</evidence>
<feature type="domain" description="Mitochondrial splicing suppressor 51-like C-terminal" evidence="2">
    <location>
        <begin position="128"/>
        <end position="204"/>
    </location>
</feature>
<accession>A0AAD7H2S8</accession>
<organism evidence="3 4">
    <name type="scientific">Mycena metata</name>
    <dbReference type="NCBI Taxonomy" id="1033252"/>
    <lineage>
        <taxon>Eukaryota</taxon>
        <taxon>Fungi</taxon>
        <taxon>Dikarya</taxon>
        <taxon>Basidiomycota</taxon>
        <taxon>Agaricomycotina</taxon>
        <taxon>Agaricomycetes</taxon>
        <taxon>Agaricomycetidae</taxon>
        <taxon>Agaricales</taxon>
        <taxon>Marasmiineae</taxon>
        <taxon>Mycenaceae</taxon>
        <taxon>Mycena</taxon>
    </lineage>
</organism>
<gene>
    <name evidence="3" type="ORF">B0H16DRAFT_1480689</name>
</gene>
<dbReference type="InterPro" id="IPR046824">
    <property type="entry name" value="Mss51-like_C"/>
</dbReference>
<sequence>MSDSRLSTVQGELLLLAHGHEGIYQCELQKAKFEAAHPHSLRYKWASLRIQCVDTDISGILLGGFWAEIAVKTAKKTRPALNGRPFSDSWSCAGQAYLEIQTKGCLTVKCAKNSPRKTRSRKCVYEFSVETKGKPSEWPDVCVAFNSGAAQTSQESWSATLKVLVDRKIPILFTALYRAEAEGEAVLLQAAGTTLHPELALTKNSRGSLNERSSPTTPVRSELELSSVNENSNRGPIRNIKKDRRRTSDAIPKIRLPSRAPVESSAVQYRGVTRIQRAGRWGGIPFSWKLNWKRIDTETRFSRQRLPRQPDGAALGHREDRENGELESNRRPAIRREHLMDR</sequence>
<feature type="compositionally biased region" description="Basic and acidic residues" evidence="1">
    <location>
        <begin position="316"/>
        <end position="342"/>
    </location>
</feature>
<feature type="region of interest" description="Disordered" evidence="1">
    <location>
        <begin position="301"/>
        <end position="342"/>
    </location>
</feature>
<name>A0AAD7H2S8_9AGAR</name>
<comment type="caution">
    <text evidence="3">The sequence shown here is derived from an EMBL/GenBank/DDBJ whole genome shotgun (WGS) entry which is preliminary data.</text>
</comment>
<dbReference type="Proteomes" id="UP001215598">
    <property type="component" value="Unassembled WGS sequence"/>
</dbReference>
<evidence type="ECO:0000313" key="4">
    <source>
        <dbReference type="Proteomes" id="UP001215598"/>
    </source>
</evidence>
<feature type="compositionally biased region" description="Low complexity" evidence="1">
    <location>
        <begin position="224"/>
        <end position="234"/>
    </location>
</feature>
<protein>
    <recommendedName>
        <fullName evidence="2">Mitochondrial splicing suppressor 51-like C-terminal domain-containing protein</fullName>
    </recommendedName>
</protein>
<keyword evidence="4" id="KW-1185">Reference proteome</keyword>
<dbReference type="AlphaFoldDB" id="A0AAD7H2S8"/>
<reference evidence="3" key="1">
    <citation type="submission" date="2023-03" db="EMBL/GenBank/DDBJ databases">
        <title>Massive genome expansion in bonnet fungi (Mycena s.s.) driven by repeated elements and novel gene families across ecological guilds.</title>
        <authorList>
            <consortium name="Lawrence Berkeley National Laboratory"/>
            <person name="Harder C.B."/>
            <person name="Miyauchi S."/>
            <person name="Viragh M."/>
            <person name="Kuo A."/>
            <person name="Thoen E."/>
            <person name="Andreopoulos B."/>
            <person name="Lu D."/>
            <person name="Skrede I."/>
            <person name="Drula E."/>
            <person name="Henrissat B."/>
            <person name="Morin E."/>
            <person name="Kohler A."/>
            <person name="Barry K."/>
            <person name="LaButti K."/>
            <person name="Morin E."/>
            <person name="Salamov A."/>
            <person name="Lipzen A."/>
            <person name="Mereny Z."/>
            <person name="Hegedus B."/>
            <person name="Baldrian P."/>
            <person name="Stursova M."/>
            <person name="Weitz H."/>
            <person name="Taylor A."/>
            <person name="Grigoriev I.V."/>
            <person name="Nagy L.G."/>
            <person name="Martin F."/>
            <person name="Kauserud H."/>
        </authorList>
    </citation>
    <scope>NUCLEOTIDE SEQUENCE</scope>
    <source>
        <strain evidence="3">CBHHK182m</strain>
    </source>
</reference>
<dbReference type="Pfam" id="PF20179">
    <property type="entry name" value="MSS51_C"/>
    <property type="match status" value="1"/>
</dbReference>
<evidence type="ECO:0000313" key="3">
    <source>
        <dbReference type="EMBL" id="KAJ7710288.1"/>
    </source>
</evidence>
<proteinExistence type="predicted"/>
<feature type="region of interest" description="Disordered" evidence="1">
    <location>
        <begin position="202"/>
        <end position="257"/>
    </location>
</feature>
<evidence type="ECO:0000259" key="2">
    <source>
        <dbReference type="Pfam" id="PF20179"/>
    </source>
</evidence>
<feature type="compositionally biased region" description="Polar residues" evidence="1">
    <location>
        <begin position="202"/>
        <end position="218"/>
    </location>
</feature>
<dbReference type="EMBL" id="JARKIB010000409">
    <property type="protein sequence ID" value="KAJ7710288.1"/>
    <property type="molecule type" value="Genomic_DNA"/>
</dbReference>